<dbReference type="EMBL" id="JAXAVV010000024">
    <property type="protein sequence ID" value="MDX8054953.1"/>
    <property type="molecule type" value="Genomic_DNA"/>
</dbReference>
<feature type="domain" description="DUF4937" evidence="1">
    <location>
        <begin position="2"/>
        <end position="84"/>
    </location>
</feature>
<proteinExistence type="predicted"/>
<reference evidence="2 3" key="2">
    <citation type="submission" date="2023-11" db="EMBL/GenBank/DDBJ databases">
        <authorList>
            <person name="Lara A.C."/>
            <person name="Chronakova A."/>
        </authorList>
    </citation>
    <scope>NUCLEOTIDE SEQUENCE [LARGE SCALE GENOMIC DNA]</scope>
    <source>
        <strain evidence="2 3">BCCO 10_0798</strain>
    </source>
</reference>
<dbReference type="InterPro" id="IPR032555">
    <property type="entry name" value="DUF4937"/>
</dbReference>
<sequence length="115" mass="12200">MLIKWVRCRVTDPAAFDRGQRGWGALADVPGFLGQRGGWGEPGIAHVVAFWRSAADHAAFLAGPHDALAAAQQGSYADIDVRLFEGDPALVAGDLRRVVGEVVALEPSWTVPPAV</sequence>
<dbReference type="Proteomes" id="UP001271792">
    <property type="component" value="Unassembled WGS sequence"/>
</dbReference>
<dbReference type="Pfam" id="PF16291">
    <property type="entry name" value="DUF4937"/>
    <property type="match status" value="1"/>
</dbReference>
<accession>A0ABU4U304</accession>
<reference evidence="2 3" key="1">
    <citation type="submission" date="2023-11" db="EMBL/GenBank/DDBJ databases">
        <title>Lentzea sokolovensis, sp. nov., Lentzea kristufkii, sp. nov., and Lentzea miocenensis, sp. nov., rare actinobacteria from Sokolov Coal Basin, Miocene lacustrine sediment, Czech Republic.</title>
        <authorList>
            <person name="Lara A."/>
            <person name="Kotroba L."/>
            <person name="Nouioui I."/>
            <person name="Neumann-Schaal M."/>
            <person name="Mast Y."/>
            <person name="Chronakova A."/>
        </authorList>
    </citation>
    <scope>NUCLEOTIDE SEQUENCE [LARGE SCALE GENOMIC DNA]</scope>
    <source>
        <strain evidence="2 3">BCCO 10_0798</strain>
    </source>
</reference>
<gene>
    <name evidence="2" type="ORF">SK571_36750</name>
</gene>
<protein>
    <submittedName>
        <fullName evidence="2">DUF4937 domain-containing protein</fullName>
    </submittedName>
</protein>
<comment type="caution">
    <text evidence="2">The sequence shown here is derived from an EMBL/GenBank/DDBJ whole genome shotgun (WGS) entry which is preliminary data.</text>
</comment>
<evidence type="ECO:0000313" key="3">
    <source>
        <dbReference type="Proteomes" id="UP001271792"/>
    </source>
</evidence>
<dbReference type="RefSeq" id="WP_319988717.1">
    <property type="nucleotide sequence ID" value="NZ_JAXAVV010000024.1"/>
</dbReference>
<keyword evidence="3" id="KW-1185">Reference proteome</keyword>
<dbReference type="SUPFAM" id="SSF54909">
    <property type="entry name" value="Dimeric alpha+beta barrel"/>
    <property type="match status" value="1"/>
</dbReference>
<dbReference type="InterPro" id="IPR011008">
    <property type="entry name" value="Dimeric_a/b-barrel"/>
</dbReference>
<name>A0ABU4U304_9PSEU</name>
<evidence type="ECO:0000313" key="2">
    <source>
        <dbReference type="EMBL" id="MDX8054953.1"/>
    </source>
</evidence>
<organism evidence="2 3">
    <name type="scientific">Lentzea kristufekii</name>
    <dbReference type="NCBI Taxonomy" id="3095430"/>
    <lineage>
        <taxon>Bacteria</taxon>
        <taxon>Bacillati</taxon>
        <taxon>Actinomycetota</taxon>
        <taxon>Actinomycetes</taxon>
        <taxon>Pseudonocardiales</taxon>
        <taxon>Pseudonocardiaceae</taxon>
        <taxon>Lentzea</taxon>
    </lineage>
</organism>
<evidence type="ECO:0000259" key="1">
    <source>
        <dbReference type="Pfam" id="PF16291"/>
    </source>
</evidence>